<feature type="compositionally biased region" description="Polar residues" evidence="1">
    <location>
        <begin position="502"/>
        <end position="520"/>
    </location>
</feature>
<dbReference type="AlphaFoldDB" id="A0A6I9S696"/>
<feature type="region of interest" description="Disordered" evidence="1">
    <location>
        <begin position="95"/>
        <end position="117"/>
    </location>
</feature>
<proteinExistence type="predicted"/>
<accession>A0A6I9S696</accession>
<evidence type="ECO:0000256" key="1">
    <source>
        <dbReference type="SAM" id="MobiDB-lite"/>
    </source>
</evidence>
<protein>
    <submittedName>
        <fullName evidence="4 5">Uncharacterized protein LOC105057391</fullName>
    </submittedName>
</protein>
<feature type="domain" description="TRF2/HOY1 PH-like" evidence="2">
    <location>
        <begin position="127"/>
        <end position="245"/>
    </location>
</feature>
<organism evidence="3 4">
    <name type="scientific">Elaeis guineensis var. tenera</name>
    <name type="common">Oil palm</name>
    <dbReference type="NCBI Taxonomy" id="51953"/>
    <lineage>
        <taxon>Eukaryota</taxon>
        <taxon>Viridiplantae</taxon>
        <taxon>Streptophyta</taxon>
        <taxon>Embryophyta</taxon>
        <taxon>Tracheophyta</taxon>
        <taxon>Spermatophyta</taxon>
        <taxon>Magnoliopsida</taxon>
        <taxon>Liliopsida</taxon>
        <taxon>Arecaceae</taxon>
        <taxon>Arecoideae</taxon>
        <taxon>Cocoseae</taxon>
        <taxon>Elaeidinae</taxon>
        <taxon>Elaeis</taxon>
    </lineage>
</organism>
<dbReference type="RefSeq" id="XP_010938292.1">
    <property type="nucleotide sequence ID" value="XM_010939990.3"/>
</dbReference>
<gene>
    <name evidence="4 5" type="primary">LOC105057391</name>
</gene>
<dbReference type="Pfam" id="PF24818">
    <property type="entry name" value="PH_TRF2_HOY1"/>
    <property type="match status" value="1"/>
</dbReference>
<dbReference type="PANTHER" id="PTHR33494:SF5">
    <property type="entry name" value="F10A16.6 PROTEIN"/>
    <property type="match status" value="1"/>
</dbReference>
<sequence>MMGESFGLEGSFEWAEKEGPYTSLLALESPMLQQESRPKDSPEEPEPNPNCKRQKIDSCIDMTEEPSPLGLILRKTPSFLDLLQMRLSQKKITPLNEPTSSTRIAKQKTRNDKCNTQPIPMKWKASNFPASKLKIGSWERKSTNEGDIVAKFYYAKRKLVWEILEERLKQKLEIQWTDISAIRARFTQDQPGILEVELRQQPVFFNEVNPQPRKHTNWEACSDFTGGNATSYRRHYLEFPEGILEKHYERLLRSDGRLLTLSQNVFASHDSQFFETINRDMQDTCMFNPKFPPILNQPSSNWCSPHLNHIDNQGSAPTHIWTFESLDPSVGANHPHSLLKPTPGVMQMNSPMSVMEYPPPMDQAASCLNPRISYLDNFALNNGTCTTNSTLNRMTQLCDEDIQSLRSIDDISEPGILQLPSGAYATPAPNFLPRRVSANNLSTDIAETENFHAPIQDLQSLEEQLLSDSDDLDTFASDDSRLLSKVKSIGSLIAFEALPDSQPRSSNGLDDSSNQNTDGTDSPLESRDSRQFDNEEQTDISSLFQRTDHVDSHSVLFF</sequence>
<reference evidence="4 5" key="1">
    <citation type="submission" date="2025-04" db="UniProtKB">
        <authorList>
            <consortium name="RefSeq"/>
        </authorList>
    </citation>
    <scope>IDENTIFICATION</scope>
</reference>
<dbReference type="RefSeq" id="XP_010938291.1">
    <property type="nucleotide sequence ID" value="XM_010939989.3"/>
</dbReference>
<dbReference type="OrthoDB" id="6159439at2759"/>
<evidence type="ECO:0000313" key="5">
    <source>
        <dbReference type="RefSeq" id="XP_010938292.1"/>
    </source>
</evidence>
<keyword evidence="3" id="KW-1185">Reference proteome</keyword>
<evidence type="ECO:0000313" key="4">
    <source>
        <dbReference type="RefSeq" id="XP_010938291.1"/>
    </source>
</evidence>
<dbReference type="KEGG" id="egu:105057391"/>
<evidence type="ECO:0000313" key="3">
    <source>
        <dbReference type="Proteomes" id="UP000504607"/>
    </source>
</evidence>
<dbReference type="InterPro" id="IPR057939">
    <property type="entry name" value="TRF2_HOY1_PH"/>
</dbReference>
<name>A0A6I9S696_ELAGV</name>
<evidence type="ECO:0000259" key="2">
    <source>
        <dbReference type="Pfam" id="PF24818"/>
    </source>
</evidence>
<feature type="compositionally biased region" description="Polar residues" evidence="1">
    <location>
        <begin position="95"/>
        <end position="104"/>
    </location>
</feature>
<dbReference type="PANTHER" id="PTHR33494">
    <property type="entry name" value="OS02G0793800 PROTEIN"/>
    <property type="match status" value="1"/>
</dbReference>
<feature type="compositionally biased region" description="Basic and acidic residues" evidence="1">
    <location>
        <begin position="524"/>
        <end position="533"/>
    </location>
</feature>
<feature type="region of interest" description="Disordered" evidence="1">
    <location>
        <begin position="499"/>
        <end position="545"/>
    </location>
</feature>
<dbReference type="GeneID" id="105057391"/>
<feature type="region of interest" description="Disordered" evidence="1">
    <location>
        <begin position="23"/>
        <end position="58"/>
    </location>
</feature>
<dbReference type="Proteomes" id="UP000504607">
    <property type="component" value="Chromosome 14"/>
</dbReference>